<evidence type="ECO:0000256" key="4">
    <source>
        <dbReference type="ARBA" id="ARBA00023002"/>
    </source>
</evidence>
<dbReference type="GO" id="GO:0005737">
    <property type="term" value="C:cytoplasm"/>
    <property type="evidence" value="ECO:0007669"/>
    <property type="project" value="TreeGrafter"/>
</dbReference>
<dbReference type="InterPro" id="IPR050182">
    <property type="entry name" value="Cytochrome_P450_fam2"/>
</dbReference>
<evidence type="ECO:0000256" key="2">
    <source>
        <dbReference type="ARBA" id="ARBA00010617"/>
    </source>
</evidence>
<dbReference type="GO" id="GO:0005506">
    <property type="term" value="F:iron ion binding"/>
    <property type="evidence" value="ECO:0007669"/>
    <property type="project" value="InterPro"/>
</dbReference>
<dbReference type="GO" id="GO:0006805">
    <property type="term" value="P:xenobiotic metabolic process"/>
    <property type="evidence" value="ECO:0007669"/>
    <property type="project" value="TreeGrafter"/>
</dbReference>
<keyword evidence="4" id="KW-0560">Oxidoreductase</keyword>
<dbReference type="Proteomes" id="UP000887563">
    <property type="component" value="Unplaced"/>
</dbReference>
<evidence type="ECO:0000256" key="1">
    <source>
        <dbReference type="ARBA" id="ARBA00001971"/>
    </source>
</evidence>
<organism evidence="7 8">
    <name type="scientific">Meloidogyne incognita</name>
    <name type="common">Southern root-knot nematode worm</name>
    <name type="synonym">Oxyuris incognita</name>
    <dbReference type="NCBI Taxonomy" id="6306"/>
    <lineage>
        <taxon>Eukaryota</taxon>
        <taxon>Metazoa</taxon>
        <taxon>Ecdysozoa</taxon>
        <taxon>Nematoda</taxon>
        <taxon>Chromadorea</taxon>
        <taxon>Rhabditida</taxon>
        <taxon>Tylenchina</taxon>
        <taxon>Tylenchomorpha</taxon>
        <taxon>Tylenchoidea</taxon>
        <taxon>Meloidogynidae</taxon>
        <taxon>Meloidogyninae</taxon>
        <taxon>Meloidogyne</taxon>
        <taxon>Meloidogyne incognita group</taxon>
    </lineage>
</organism>
<keyword evidence="7" id="KW-1185">Reference proteome</keyword>
<dbReference type="GO" id="GO:0016712">
    <property type="term" value="F:oxidoreductase activity, acting on paired donors, with incorporation or reduction of molecular oxygen, reduced flavin or flavoprotein as one donor, and incorporation of one atom of oxygen"/>
    <property type="evidence" value="ECO:0007669"/>
    <property type="project" value="TreeGrafter"/>
</dbReference>
<dbReference type="Pfam" id="PF00067">
    <property type="entry name" value="p450"/>
    <property type="match status" value="3"/>
</dbReference>
<dbReference type="PANTHER" id="PTHR24300">
    <property type="entry name" value="CYTOCHROME P450 508A4-RELATED"/>
    <property type="match status" value="1"/>
</dbReference>
<dbReference type="SUPFAM" id="SSF48264">
    <property type="entry name" value="Cytochrome P450"/>
    <property type="match status" value="2"/>
</dbReference>
<sequence length="744" mass="86745">MFLLLFFIFFTTLLFWNFVWKRKGLPPGPIPLPIFGNAFSINKSIYEQFQIWAKEYGPVYTIWIGEDPTVIVTDYEIMRDLFIKEGDVYAGRNFLADLFKTLSAIKDDYGGVIRTEGDPWKVVRRFGLQSMRNLGVGRAGLEKHLLEDMERFIEQIKEEISKNGGYNVNLQSKIDRLSGTTVNRVIFGYPFEDEHMSEFYELKKRMEEQAFLLSSLTGRMLMVMPWLRYFPIFSQTFNKLDNNLSNVYEFLKRPINKRISEREKQTPEEKGEPNDLLDCFLDQIEAEKSEYFSLKSITPFCFDLFLAGQETTSTTLSYLILYLILDQRVQSKMHEELDRLEEEKGRNGFDNSVTQADRGKLPFLNAVINETQRVCNLLPLNLTHRTMADAQILGGKYHLRKGISIIPQICCVLFDEKIFPNPLRFEPERFLDDQGQLKRIEEFIPFSLGKSSLYEQFQIWAKEYGPVYTIWIGEDPTVIVTDYEIMRDLFIKEGDIYAGRNLMGNLFKKFSVVKDDYGGVIRTEGDPWKVVRRFGLQSMRNLGVGRAGLEKHLLEDMERFIEQIKEEISENGGYNVNLQSKIERLAGTTVNRVTFGYPFDDETQRVCNLLPLNLTHRTMTDAQILGGKYHLRKGISIIPQICCVLFDEKIFPNPLRFEPERFLDDQGQLKRIEEFIPFSLGKRICMGESLAKTELFLFTANFFRHFQVLPVDPLHPPSSEKIKGFSVKLHHYNCRIILRNRKEF</sequence>
<dbReference type="GO" id="GO:0006082">
    <property type="term" value="P:organic acid metabolic process"/>
    <property type="evidence" value="ECO:0007669"/>
    <property type="project" value="TreeGrafter"/>
</dbReference>
<dbReference type="InterPro" id="IPR017972">
    <property type="entry name" value="Cyt_P450_CS"/>
</dbReference>
<evidence type="ECO:0000256" key="3">
    <source>
        <dbReference type="ARBA" id="ARBA00022723"/>
    </source>
</evidence>
<dbReference type="FunFam" id="1.10.630.10:FF:000036">
    <property type="entry name" value="CYtochrome P450 family"/>
    <property type="match status" value="1"/>
</dbReference>
<comment type="cofactor">
    <cofactor evidence="1">
        <name>heme</name>
        <dbReference type="ChEBI" id="CHEBI:30413"/>
    </cofactor>
</comment>
<dbReference type="GO" id="GO:0020037">
    <property type="term" value="F:heme binding"/>
    <property type="evidence" value="ECO:0007669"/>
    <property type="project" value="InterPro"/>
</dbReference>
<dbReference type="InterPro" id="IPR002401">
    <property type="entry name" value="Cyt_P450_E_grp-I"/>
</dbReference>
<proteinExistence type="inferred from homology"/>
<evidence type="ECO:0000256" key="5">
    <source>
        <dbReference type="ARBA" id="ARBA00023004"/>
    </source>
</evidence>
<dbReference type="PRINTS" id="PR00463">
    <property type="entry name" value="EP450I"/>
</dbReference>
<dbReference type="PRINTS" id="PR00385">
    <property type="entry name" value="P450"/>
</dbReference>
<keyword evidence="5" id="KW-0408">Iron</keyword>
<reference evidence="8" key="1">
    <citation type="submission" date="2022-11" db="UniProtKB">
        <authorList>
            <consortium name="WormBaseParasite"/>
        </authorList>
    </citation>
    <scope>IDENTIFICATION</scope>
</reference>
<dbReference type="InterPro" id="IPR036396">
    <property type="entry name" value="Cyt_P450_sf"/>
</dbReference>
<keyword evidence="6" id="KW-0503">Monooxygenase</keyword>
<accession>A0A914M0D4</accession>
<dbReference type="InterPro" id="IPR001128">
    <property type="entry name" value="Cyt_P450"/>
</dbReference>
<evidence type="ECO:0000313" key="7">
    <source>
        <dbReference type="Proteomes" id="UP000887563"/>
    </source>
</evidence>
<dbReference type="Gene3D" id="1.10.630.10">
    <property type="entry name" value="Cytochrome P450"/>
    <property type="match status" value="3"/>
</dbReference>
<comment type="similarity">
    <text evidence="2">Belongs to the cytochrome P450 family.</text>
</comment>
<dbReference type="PANTHER" id="PTHR24300:SF375">
    <property type="entry name" value="CYTOCHROME P450 FAMILY"/>
    <property type="match status" value="1"/>
</dbReference>
<evidence type="ECO:0000313" key="8">
    <source>
        <dbReference type="WBParaSite" id="Minc3s01018g19904"/>
    </source>
</evidence>
<name>A0A914M0D4_MELIC</name>
<protein>
    <submittedName>
        <fullName evidence="8">Cytochrome P450</fullName>
    </submittedName>
</protein>
<evidence type="ECO:0000256" key="6">
    <source>
        <dbReference type="ARBA" id="ARBA00023033"/>
    </source>
</evidence>
<dbReference type="AlphaFoldDB" id="A0A914M0D4"/>
<keyword evidence="3" id="KW-0479">Metal-binding</keyword>
<dbReference type="PROSITE" id="PS00086">
    <property type="entry name" value="CYTOCHROME_P450"/>
    <property type="match status" value="1"/>
</dbReference>
<dbReference type="WBParaSite" id="Minc3s01018g19904">
    <property type="protein sequence ID" value="Minc3s01018g19904"/>
    <property type="gene ID" value="Minc3s01018g19904"/>
</dbReference>